<evidence type="ECO:0000313" key="1">
    <source>
        <dbReference type="EMBL" id="MDN3204880.1"/>
    </source>
</evidence>
<dbReference type="Proteomes" id="UP001171916">
    <property type="component" value="Unassembled WGS sequence"/>
</dbReference>
<dbReference type="Gene3D" id="2.170.120.40">
    <property type="entry name" value="YbbR-like domain"/>
    <property type="match status" value="1"/>
</dbReference>
<dbReference type="RefSeq" id="WP_290000694.1">
    <property type="nucleotide sequence ID" value="NZ_JAUEPH010000005.1"/>
</dbReference>
<keyword evidence="2" id="KW-1185">Reference proteome</keyword>
<dbReference type="EMBL" id="JAUEPH010000005">
    <property type="protein sequence ID" value="MDN3204880.1"/>
    <property type="molecule type" value="Genomic_DNA"/>
</dbReference>
<evidence type="ECO:0000313" key="2">
    <source>
        <dbReference type="Proteomes" id="UP001171916"/>
    </source>
</evidence>
<name>A0ABT7YEC9_9BACT</name>
<accession>A0ABT7YEC9</accession>
<organism evidence="1 2">
    <name type="scientific">Algoriphagus sediminis</name>
    <dbReference type="NCBI Taxonomy" id="3057113"/>
    <lineage>
        <taxon>Bacteria</taxon>
        <taxon>Pseudomonadati</taxon>
        <taxon>Bacteroidota</taxon>
        <taxon>Cytophagia</taxon>
        <taxon>Cytophagales</taxon>
        <taxon>Cyclobacteriaceae</taxon>
        <taxon>Algoriphagus</taxon>
    </lineage>
</organism>
<comment type="caution">
    <text evidence="1">The sequence shown here is derived from an EMBL/GenBank/DDBJ whole genome shotgun (WGS) entry which is preliminary data.</text>
</comment>
<sequence>MVVLCIITATTFWVLNALNKDDYNTIVDFPIEFTFDESRYVAVSELPRRLEIEINGNGWDLLRKYFNINETPFLIELGNAGNTDYLLSDDLERPLAEFISPTELVSILNDSLIFNIDRIETARLRPVLDSNSYSLAENHRLISKPVFTPDQITVQGASSILESFAGEFPIDLDETRINANLSKEITLEVPRNLENLLSLENEKVEVSMEIVPFLEGNQTLKPVRRNFPRSASIVEEEDPIIFYYLLDSREIEKFQELEFEAILDYSQRNREDSTLNVRVNPLPKYVELIRIEPSTVKLKYE</sequence>
<protein>
    <submittedName>
        <fullName evidence="1">YbbR-like domain-containing protein</fullName>
    </submittedName>
</protein>
<proteinExistence type="predicted"/>
<gene>
    <name evidence="1" type="ORF">QVH07_12010</name>
</gene>
<reference evidence="1" key="1">
    <citation type="submission" date="2023-06" db="EMBL/GenBank/DDBJ databases">
        <title>Robiginitalea aurantiacus sp. nov. and Algoriphagus sediminis sp. nov., isolated from coastal sediment.</title>
        <authorList>
            <person name="Zhou Z.Y."/>
            <person name="An J."/>
            <person name="Jia Y.W."/>
            <person name="Du Z.J."/>
        </authorList>
    </citation>
    <scope>NUCLEOTIDE SEQUENCE</scope>
    <source>
        <strain evidence="1">C2-7</strain>
    </source>
</reference>